<dbReference type="RefSeq" id="WP_068359886.1">
    <property type="nucleotide sequence ID" value="NZ_CP019337.1"/>
</dbReference>
<evidence type="ECO:0008006" key="3">
    <source>
        <dbReference type="Google" id="ProtNLM"/>
    </source>
</evidence>
<dbReference type="AlphaFoldDB" id="A0A1B8U1G9"/>
<protein>
    <recommendedName>
        <fullName evidence="3">KAP NTPase domain-containing protein</fullName>
    </recommendedName>
</protein>
<name>A0A1B8U1G9_9FLAO</name>
<reference evidence="2" key="1">
    <citation type="submission" date="2016-02" db="EMBL/GenBank/DDBJ databases">
        <title>Paenibacillus sp. LPB0068, isolated from Crassostrea gigas.</title>
        <authorList>
            <person name="Shin S.-K."/>
            <person name="Yi H."/>
        </authorList>
    </citation>
    <scope>NUCLEOTIDE SEQUENCE [LARGE SCALE GENOMIC DNA]</scope>
    <source>
        <strain evidence="2">KCTC 23969</strain>
    </source>
</reference>
<evidence type="ECO:0000313" key="2">
    <source>
        <dbReference type="Proteomes" id="UP000092612"/>
    </source>
</evidence>
<proteinExistence type="predicted"/>
<dbReference type="KEGG" id="prn:BW723_13940"/>
<gene>
    <name evidence="1" type="ORF">LPB301_07840</name>
</gene>
<dbReference type="InterPro" id="IPR027417">
    <property type="entry name" value="P-loop_NTPase"/>
</dbReference>
<keyword evidence="2" id="KW-1185">Reference proteome</keyword>
<dbReference type="Gene3D" id="3.40.50.300">
    <property type="entry name" value="P-loop containing nucleotide triphosphate hydrolases"/>
    <property type="match status" value="1"/>
</dbReference>
<dbReference type="OrthoDB" id="88903at2"/>
<dbReference type="STRING" id="996801.BW723_13940"/>
<accession>A0A1B8U1G9</accession>
<comment type="caution">
    <text evidence="1">The sequence shown here is derived from an EMBL/GenBank/DDBJ whole genome shotgun (WGS) entry which is preliminary data.</text>
</comment>
<dbReference type="Proteomes" id="UP000092612">
    <property type="component" value="Unassembled WGS sequence"/>
</dbReference>
<organism evidence="1 2">
    <name type="scientific">Polaribacter reichenbachii</name>
    <dbReference type="NCBI Taxonomy" id="996801"/>
    <lineage>
        <taxon>Bacteria</taxon>
        <taxon>Pseudomonadati</taxon>
        <taxon>Bacteroidota</taxon>
        <taxon>Flavobacteriia</taxon>
        <taxon>Flavobacteriales</taxon>
        <taxon>Flavobacteriaceae</taxon>
    </lineage>
</organism>
<dbReference type="EMBL" id="LSFL01000029">
    <property type="protein sequence ID" value="OBY65717.1"/>
    <property type="molecule type" value="Genomic_DNA"/>
</dbReference>
<evidence type="ECO:0000313" key="1">
    <source>
        <dbReference type="EMBL" id="OBY65717.1"/>
    </source>
</evidence>
<sequence length="612" mass="72113">MKTEHLKTIFINYLIEPKTQYAILINGTWGSGKTYYWKNELTETAKDNGYKAIYITLNGISSTEVLERTLFYKLIPFIGDSKNKYIKNLTKLIGNSANAISKFFTKSDFNDLFKGVGLDSFDFDKYVICFDDLERCQIPIKETLGFINNYTEHKFLKTIIFADEGNIDNSQEGYDNIKEKVIGRILNFELDIKESISLLIDNYKEEKIVFYNFLNQNKELISNIFIDSNQNNLRITSFYFRILETLHPIIKDINVQFSREIILFSALVAIEFKLGKLKSNEYNDAKGINHIDKHFPHLFNLNSNVGKPLIQDKKEEPEKSFARIFYDTYLTERINEYFFYSSIFTFILTGYLDENKLKEEIEKRSPEIISDEIKSFRELLSYHFRELSNEDFDKLPNKVLKYSKEGKYSIYDYIQIGNFFYFFSENNLFDISIKEIDANIEEGLNKAKLRKEINETRISNLMHFGDADARITKLKEKVKNIHNEIKKEFDIKEANKLIIILKEKDETALTDFFAKYNLSDKIFNNIDKIELCSAITETTNKQLFNLNEVLKDRYKSVNIGEFLFDDFEILDDLKNRLTEKSKSLKIQPQKFLIEELLRTLEEICEHLEKTKK</sequence>